<name>A0ACC3MKX3_9PEZI</name>
<evidence type="ECO:0000313" key="1">
    <source>
        <dbReference type="EMBL" id="KAK3698081.1"/>
    </source>
</evidence>
<dbReference type="Proteomes" id="UP001281147">
    <property type="component" value="Unassembled WGS sequence"/>
</dbReference>
<keyword evidence="2" id="KW-1185">Reference proteome</keyword>
<organism evidence="1 2">
    <name type="scientific">Vermiconidia calcicola</name>
    <dbReference type="NCBI Taxonomy" id="1690605"/>
    <lineage>
        <taxon>Eukaryota</taxon>
        <taxon>Fungi</taxon>
        <taxon>Dikarya</taxon>
        <taxon>Ascomycota</taxon>
        <taxon>Pezizomycotina</taxon>
        <taxon>Dothideomycetes</taxon>
        <taxon>Dothideomycetidae</taxon>
        <taxon>Mycosphaerellales</taxon>
        <taxon>Extremaceae</taxon>
        <taxon>Vermiconidia</taxon>
    </lineage>
</organism>
<evidence type="ECO:0000313" key="2">
    <source>
        <dbReference type="Proteomes" id="UP001281147"/>
    </source>
</evidence>
<protein>
    <submittedName>
        <fullName evidence="1">Uncharacterized protein</fullName>
    </submittedName>
</protein>
<proteinExistence type="predicted"/>
<reference evidence="1" key="1">
    <citation type="submission" date="2023-07" db="EMBL/GenBank/DDBJ databases">
        <title>Black Yeasts Isolated from many extreme environments.</title>
        <authorList>
            <person name="Coleine C."/>
            <person name="Stajich J.E."/>
            <person name="Selbmann L."/>
        </authorList>
    </citation>
    <scope>NUCLEOTIDE SEQUENCE</scope>
    <source>
        <strain evidence="1">CCFEE 5714</strain>
    </source>
</reference>
<comment type="caution">
    <text evidence="1">The sequence shown here is derived from an EMBL/GenBank/DDBJ whole genome shotgun (WGS) entry which is preliminary data.</text>
</comment>
<accession>A0ACC3MKX3</accession>
<sequence length="418" mass="47231">MAQTTSRSDHAKKRRWMSNIFSAKEITAMEPRVQERVEVLLRSVKAKSRGGPVAETDEYGFGKGWRHDKNGRVVFDVRPWLNMLSYDAIAAMFWSETYGCLERGSDLVPALRSTGNRDNVHAMASFHGTTGFLIPLAHLTAEWDAIAKRIFRYAKGSQRVDDFGSMVRYLVTRRIESPPKTPDLFSSIPVTPTEKRPYPVPLAEIMAECTTMLDAGNDTTQTSLTNALYHLSDYPRTQDKLREILRSALPAESRPVASYQQLQHVPYLRAVLDESFRCRPPVNFGLPRKTVEATTIAGHTIPAGVTISSPLSSLHHDRRLFSEPQKFIPERWLPDADIYPDEHHNLKDFVHPFSLGGRACIGRNLAYMELSIVIAALILEFEWSLDDSVHGGDKGIEIIERLNSNPKELWVHARLLVV</sequence>
<gene>
    <name evidence="1" type="ORF">LTR37_017130</name>
</gene>
<dbReference type="EMBL" id="JAUTXU010000215">
    <property type="protein sequence ID" value="KAK3698081.1"/>
    <property type="molecule type" value="Genomic_DNA"/>
</dbReference>